<name>A0ABT5WZH9_9ENTE</name>
<dbReference type="SUPFAM" id="SSF82771">
    <property type="entry name" value="GIY-YIG endonuclease"/>
    <property type="match status" value="1"/>
</dbReference>
<keyword evidence="3" id="KW-1185">Reference proteome</keyword>
<dbReference type="CDD" id="cd10439">
    <property type="entry name" value="GIY-YIG_COG3410"/>
    <property type="match status" value="1"/>
</dbReference>
<comment type="caution">
    <text evidence="2">The sequence shown here is derived from an EMBL/GenBank/DDBJ whole genome shotgun (WGS) entry which is preliminary data.</text>
</comment>
<sequence length="554" mass="63807">MVKYRTLNLDLKNGLITNELTKDNKNVLEVKPVTYIYYNLKKKKVYIGETNNFMSRHAQHLGEKEPKLDYREYSNCLVVYSVLFNKSVILDLESLLINYMMAESKTTKFTFLNGNTGQSELQYVNKEEILTEVFYPLWTNELFGLGLIKNKDLNALRESLLFKYSPFKNLSAKQREIKEIVEQNYHENYIVDAPAGSGKSVLFTNLAFSLAEKNPNLKIGVVTTGNLIAQFNLIFKSVGLSDRLKVLTGSQLITHAQKNDVTYDLIIVDEAHKLKKYYTKGHPNARRHLKEGEEEIMHLKAISKGMVLLYDPFQGIKPQNISPSEMIELTDGFAKLEMTQQFRIGANSDFSGEDFLNGILYGIQLSKKNNFNRDVFKSDYFSISNSFEKLVEYVENKTHSYDNTTNRVIAGYCREWKSNPGKKCNKGKNYDELEYDWNIDGIQKRWNSTYEDWIKRENSEVEIGSIHAIQGYDLNYAGVIIGNDISVRDGRLVAVPENYKDVGGTPLKEEFDINELTNYILNIYYVLLSRGMDGCSIWFEDKEVEALFKERIGL</sequence>
<dbReference type="InterPro" id="IPR035901">
    <property type="entry name" value="GIY-YIG_endonuc_sf"/>
</dbReference>
<accession>A0ABT5WZH9</accession>
<dbReference type="RefSeq" id="WP_275470667.1">
    <property type="nucleotide sequence ID" value="NZ_JAPDSH010000001.1"/>
</dbReference>
<dbReference type="InterPro" id="IPR018647">
    <property type="entry name" value="SLFN_3-like_DNA/RNA_helicase"/>
</dbReference>
<dbReference type="PROSITE" id="PS50164">
    <property type="entry name" value="GIY_YIG"/>
    <property type="match status" value="1"/>
</dbReference>
<dbReference type="SUPFAM" id="SSF52540">
    <property type="entry name" value="P-loop containing nucleoside triphosphate hydrolases"/>
    <property type="match status" value="1"/>
</dbReference>
<protein>
    <submittedName>
        <fullName evidence="2">DUF2075 domain-containing protein</fullName>
    </submittedName>
</protein>
<dbReference type="EMBL" id="JAPDSH010000001">
    <property type="protein sequence ID" value="MDF0479021.1"/>
    <property type="molecule type" value="Genomic_DNA"/>
</dbReference>
<dbReference type="InterPro" id="IPR027417">
    <property type="entry name" value="P-loop_NTPase"/>
</dbReference>
<feature type="domain" description="GIY-YIG" evidence="1">
    <location>
        <begin position="30"/>
        <end position="108"/>
    </location>
</feature>
<reference evidence="2" key="1">
    <citation type="submission" date="2022-10" db="EMBL/GenBank/DDBJ databases">
        <title>Vagococcus sp. isolated from poultry meat.</title>
        <authorList>
            <person name="Johansson P."/>
            <person name="Bjorkroth J."/>
        </authorList>
    </citation>
    <scope>NUCLEOTIDE SEQUENCE</scope>
    <source>
        <strain evidence="2">PNs007</strain>
    </source>
</reference>
<evidence type="ECO:0000313" key="3">
    <source>
        <dbReference type="Proteomes" id="UP001147148"/>
    </source>
</evidence>
<dbReference type="Proteomes" id="UP001147148">
    <property type="component" value="Unassembled WGS sequence"/>
</dbReference>
<dbReference type="Gene3D" id="3.40.50.300">
    <property type="entry name" value="P-loop containing nucleotide triphosphate hydrolases"/>
    <property type="match status" value="1"/>
</dbReference>
<evidence type="ECO:0000313" key="2">
    <source>
        <dbReference type="EMBL" id="MDF0479021.1"/>
    </source>
</evidence>
<dbReference type="InterPro" id="IPR000305">
    <property type="entry name" value="GIY-YIG_endonuc"/>
</dbReference>
<organism evidence="2 3">
    <name type="scientific">Vagococcus proximus</name>
    <dbReference type="NCBI Taxonomy" id="2991417"/>
    <lineage>
        <taxon>Bacteria</taxon>
        <taxon>Bacillati</taxon>
        <taxon>Bacillota</taxon>
        <taxon>Bacilli</taxon>
        <taxon>Lactobacillales</taxon>
        <taxon>Enterococcaceae</taxon>
        <taxon>Vagococcus</taxon>
    </lineage>
</organism>
<evidence type="ECO:0000259" key="1">
    <source>
        <dbReference type="PROSITE" id="PS50164"/>
    </source>
</evidence>
<dbReference type="Pfam" id="PF01541">
    <property type="entry name" value="GIY-YIG"/>
    <property type="match status" value="1"/>
</dbReference>
<gene>
    <name evidence="2" type="ORF">OL233_01875</name>
</gene>
<dbReference type="Pfam" id="PF09848">
    <property type="entry name" value="SLFN-g3_helicase"/>
    <property type="match status" value="1"/>
</dbReference>
<proteinExistence type="predicted"/>